<evidence type="ECO:0000313" key="1">
    <source>
        <dbReference type="EMBL" id="VCW74907.1"/>
    </source>
</evidence>
<sequence>MRLNYSQVSRGRILSWGMEMTAAATLSSKGAGPPGALR</sequence>
<reference evidence="1 2" key="1">
    <citation type="submission" date="2018-10" db="EMBL/GenBank/DDBJ databases">
        <authorList>
            <person name="Ekblom R."/>
            <person name="Jareborg N."/>
        </authorList>
    </citation>
    <scope>NUCLEOTIDE SEQUENCE [LARGE SCALE GENOMIC DNA]</scope>
    <source>
        <tissue evidence="1">Muscle</tissue>
    </source>
</reference>
<proteinExistence type="predicted"/>
<dbReference type="EMBL" id="CYRY02006812">
    <property type="protein sequence ID" value="VCW74907.1"/>
    <property type="molecule type" value="Genomic_DNA"/>
</dbReference>
<organism evidence="1 2">
    <name type="scientific">Gulo gulo</name>
    <name type="common">Wolverine</name>
    <name type="synonym">Gluton</name>
    <dbReference type="NCBI Taxonomy" id="48420"/>
    <lineage>
        <taxon>Eukaryota</taxon>
        <taxon>Metazoa</taxon>
        <taxon>Chordata</taxon>
        <taxon>Craniata</taxon>
        <taxon>Vertebrata</taxon>
        <taxon>Euteleostomi</taxon>
        <taxon>Mammalia</taxon>
        <taxon>Eutheria</taxon>
        <taxon>Laurasiatheria</taxon>
        <taxon>Carnivora</taxon>
        <taxon>Caniformia</taxon>
        <taxon>Musteloidea</taxon>
        <taxon>Mustelidae</taxon>
        <taxon>Guloninae</taxon>
        <taxon>Gulo</taxon>
    </lineage>
</organism>
<comment type="caution">
    <text evidence="1">The sequence shown here is derived from an EMBL/GenBank/DDBJ whole genome shotgun (WGS) entry which is preliminary data.</text>
</comment>
<gene>
    <name evidence="1" type="ORF">BN2614_LOCUS1</name>
</gene>
<evidence type="ECO:0000313" key="2">
    <source>
        <dbReference type="Proteomes" id="UP000269945"/>
    </source>
</evidence>
<name>A0A9X9LL56_GULGU</name>
<protein>
    <submittedName>
        <fullName evidence="1">Uncharacterized protein</fullName>
    </submittedName>
</protein>
<dbReference type="Proteomes" id="UP000269945">
    <property type="component" value="Unassembled WGS sequence"/>
</dbReference>
<accession>A0A9X9LL56</accession>
<keyword evidence="2" id="KW-1185">Reference proteome</keyword>
<dbReference type="AlphaFoldDB" id="A0A9X9LL56"/>